<dbReference type="PANTHER" id="PTHR43037">
    <property type="entry name" value="UNNAMED PRODUCT-RELATED"/>
    <property type="match status" value="1"/>
</dbReference>
<dbReference type="Pfam" id="PF10503">
    <property type="entry name" value="Esterase_PHB"/>
    <property type="match status" value="1"/>
</dbReference>
<evidence type="ECO:0000256" key="3">
    <source>
        <dbReference type="ARBA" id="ARBA00022801"/>
    </source>
</evidence>
<evidence type="ECO:0000313" key="6">
    <source>
        <dbReference type="Proteomes" id="UP001430848"/>
    </source>
</evidence>
<evidence type="ECO:0000256" key="2">
    <source>
        <dbReference type="ARBA" id="ARBA00022729"/>
    </source>
</evidence>
<feature type="chain" id="PRO_5046026797" description="Carboxylic ester hydrolase" evidence="4">
    <location>
        <begin position="20"/>
        <end position="264"/>
    </location>
</feature>
<comment type="caution">
    <text evidence="5">The sequence shown here is derived from an EMBL/GenBank/DDBJ whole genome shotgun (WGS) entry which is preliminary data.</text>
</comment>
<dbReference type="InterPro" id="IPR029058">
    <property type="entry name" value="AB_hydrolase_fold"/>
</dbReference>
<organism evidence="5 6">
    <name type="scientific">Diaporthe eres</name>
    <name type="common">Phomopsis oblonga</name>
    <dbReference type="NCBI Taxonomy" id="83184"/>
    <lineage>
        <taxon>Eukaryota</taxon>
        <taxon>Fungi</taxon>
        <taxon>Dikarya</taxon>
        <taxon>Ascomycota</taxon>
        <taxon>Pezizomycotina</taxon>
        <taxon>Sordariomycetes</taxon>
        <taxon>Sordariomycetidae</taxon>
        <taxon>Diaporthales</taxon>
        <taxon>Diaporthaceae</taxon>
        <taxon>Diaporthe</taxon>
        <taxon>Diaporthe eres species complex</taxon>
    </lineage>
</organism>
<evidence type="ECO:0000256" key="1">
    <source>
        <dbReference type="ARBA" id="ARBA00022487"/>
    </source>
</evidence>
<name>A0ABR1NRN9_DIAER</name>
<evidence type="ECO:0000313" key="5">
    <source>
        <dbReference type="EMBL" id="KAK7712836.1"/>
    </source>
</evidence>
<reference evidence="5 6" key="1">
    <citation type="submission" date="2024-02" db="EMBL/GenBank/DDBJ databases">
        <title>De novo assembly and annotation of 12 fungi associated with fruit tree decline syndrome in Ontario, Canada.</title>
        <authorList>
            <person name="Sulman M."/>
            <person name="Ellouze W."/>
            <person name="Ilyukhin E."/>
        </authorList>
    </citation>
    <scope>NUCLEOTIDE SEQUENCE [LARGE SCALE GENOMIC DNA]</scope>
    <source>
        <strain evidence="5 6">M169</strain>
    </source>
</reference>
<keyword evidence="1" id="KW-0719">Serine esterase</keyword>
<dbReference type="PANTHER" id="PTHR43037:SF5">
    <property type="entry name" value="FERULOYL ESTERASE"/>
    <property type="match status" value="1"/>
</dbReference>
<protein>
    <recommendedName>
        <fullName evidence="7">Carboxylic ester hydrolase</fullName>
    </recommendedName>
</protein>
<evidence type="ECO:0000256" key="4">
    <source>
        <dbReference type="SAM" id="SignalP"/>
    </source>
</evidence>
<dbReference type="EMBL" id="JAKNSF020000132">
    <property type="protein sequence ID" value="KAK7712836.1"/>
    <property type="molecule type" value="Genomic_DNA"/>
</dbReference>
<proteinExistence type="predicted"/>
<dbReference type="Gene3D" id="3.40.50.1820">
    <property type="entry name" value="alpha/beta hydrolase"/>
    <property type="match status" value="1"/>
</dbReference>
<keyword evidence="6" id="KW-1185">Reference proteome</keyword>
<dbReference type="Proteomes" id="UP001430848">
    <property type="component" value="Unassembled WGS sequence"/>
</dbReference>
<accession>A0ABR1NRN9</accession>
<dbReference type="SUPFAM" id="SSF53474">
    <property type="entry name" value="alpha/beta-Hydrolases"/>
    <property type="match status" value="1"/>
</dbReference>
<dbReference type="InterPro" id="IPR010126">
    <property type="entry name" value="Esterase_phb"/>
</dbReference>
<dbReference type="InterPro" id="IPR050955">
    <property type="entry name" value="Plant_Biomass_Hydrol_Est"/>
</dbReference>
<feature type="signal peptide" evidence="4">
    <location>
        <begin position="1"/>
        <end position="19"/>
    </location>
</feature>
<keyword evidence="3" id="KW-0378">Hydrolase</keyword>
<sequence>MKLFSTLFGASMLAAAASGSPTSFGDLMTPTAPLKRAAQAITQVTNFGANTSGTKMYIYVPSKLAASPPIIVAIHYCTGTAQGYYNGSPYAQLADQKGFIVIYPESPYSGTCWDVSSRAALTHNGGGDSNSIANMVTYALKQYNGDATKVFVTGSSSGAMMTVWAGMVKDMYPGYTGTYPKMQVYHGSADTTLYPSNYNETIKQWAGVFGFDYTKPDTTAANTPQSGYTTYSWGSPVKLQGIYANGVGHTVPIRGSDDMKFFGL</sequence>
<keyword evidence="2 4" id="KW-0732">Signal</keyword>
<gene>
    <name evidence="5" type="ORF">SLS63_012264</name>
</gene>
<evidence type="ECO:0008006" key="7">
    <source>
        <dbReference type="Google" id="ProtNLM"/>
    </source>
</evidence>